<proteinExistence type="predicted"/>
<dbReference type="Proteomes" id="UP000789901">
    <property type="component" value="Unassembled WGS sequence"/>
</dbReference>
<protein>
    <submittedName>
        <fullName evidence="1">21290_t:CDS:1</fullName>
    </submittedName>
</protein>
<comment type="caution">
    <text evidence="1">The sequence shown here is derived from an EMBL/GenBank/DDBJ whole genome shotgun (WGS) entry which is preliminary data.</text>
</comment>
<sequence length="79" mass="9491">MDSRRFVSIEEFIILQNIERNNGITVFIPQGCHKQLKIIKEFPELSIRVPTLIFNPPIKRNKWNKLSEYEKSRYKLQSE</sequence>
<dbReference type="EMBL" id="CAJVQB010008096">
    <property type="protein sequence ID" value="CAG8713928.1"/>
    <property type="molecule type" value="Genomic_DNA"/>
</dbReference>
<gene>
    <name evidence="1" type="ORF">GMARGA_LOCUS12956</name>
</gene>
<reference evidence="1 2" key="1">
    <citation type="submission" date="2021-06" db="EMBL/GenBank/DDBJ databases">
        <authorList>
            <person name="Kallberg Y."/>
            <person name="Tangrot J."/>
            <person name="Rosling A."/>
        </authorList>
    </citation>
    <scope>NUCLEOTIDE SEQUENCE [LARGE SCALE GENOMIC DNA]</scope>
    <source>
        <strain evidence="1 2">120-4 pot B 10/14</strain>
    </source>
</reference>
<feature type="non-terminal residue" evidence="1">
    <location>
        <position position="79"/>
    </location>
</feature>
<keyword evidence="2" id="KW-1185">Reference proteome</keyword>
<evidence type="ECO:0000313" key="2">
    <source>
        <dbReference type="Proteomes" id="UP000789901"/>
    </source>
</evidence>
<evidence type="ECO:0000313" key="1">
    <source>
        <dbReference type="EMBL" id="CAG8713928.1"/>
    </source>
</evidence>
<organism evidence="1 2">
    <name type="scientific">Gigaspora margarita</name>
    <dbReference type="NCBI Taxonomy" id="4874"/>
    <lineage>
        <taxon>Eukaryota</taxon>
        <taxon>Fungi</taxon>
        <taxon>Fungi incertae sedis</taxon>
        <taxon>Mucoromycota</taxon>
        <taxon>Glomeromycotina</taxon>
        <taxon>Glomeromycetes</taxon>
        <taxon>Diversisporales</taxon>
        <taxon>Gigasporaceae</taxon>
        <taxon>Gigaspora</taxon>
    </lineage>
</organism>
<name>A0ABN7V0L9_GIGMA</name>
<accession>A0ABN7V0L9</accession>